<sequence>MKTLRFALAPALALILAAPAFADAVPLKEISRYLNAMQTAEADFTQVNADGTISTGTLFIKRPGRVRFEYAPPDKTLVMAGGGQVAIFDPKSNTGPEQYPLSKTPLSLILADKVDLERARMVTDHREDGAKTIVTAQDPEHPEYGNIQLVFTAAPTQLRQWVISDEGGSKTTVILGDLREGVELGSAMFSIQNEIIARE</sequence>
<dbReference type="InterPro" id="IPR029046">
    <property type="entry name" value="LolA/LolB/LppX"/>
</dbReference>
<evidence type="ECO:0000256" key="1">
    <source>
        <dbReference type="ARBA" id="ARBA00022729"/>
    </source>
</evidence>
<feature type="chain" id="PRO_5012675158" evidence="2">
    <location>
        <begin position="23"/>
        <end position="199"/>
    </location>
</feature>
<evidence type="ECO:0000256" key="2">
    <source>
        <dbReference type="SAM" id="SignalP"/>
    </source>
</evidence>
<protein>
    <submittedName>
        <fullName evidence="3">Cell envelope biogenesis protein LolA</fullName>
    </submittedName>
</protein>
<evidence type="ECO:0000313" key="3">
    <source>
        <dbReference type="EMBL" id="PCD76326.1"/>
    </source>
</evidence>
<dbReference type="Gene3D" id="2.50.20.10">
    <property type="entry name" value="Lipoprotein localisation LolA/LolB/LppX"/>
    <property type="match status" value="1"/>
</dbReference>
<keyword evidence="1 2" id="KW-0732">Signal</keyword>
<dbReference type="PANTHER" id="PTHR35869">
    <property type="entry name" value="OUTER-MEMBRANE LIPOPROTEIN CARRIER PROTEIN"/>
    <property type="match status" value="1"/>
</dbReference>
<dbReference type="CDD" id="cd16325">
    <property type="entry name" value="LolA"/>
    <property type="match status" value="1"/>
</dbReference>
<evidence type="ECO:0000313" key="4">
    <source>
        <dbReference type="Proteomes" id="UP000243507"/>
    </source>
</evidence>
<name>A0A2A4CQD3_9RHOB</name>
<keyword evidence="4" id="KW-1185">Reference proteome</keyword>
<dbReference type="RefSeq" id="WP_096433391.1">
    <property type="nucleotide sequence ID" value="NZ_NTJD01000006.1"/>
</dbReference>
<dbReference type="InterPro" id="IPR004564">
    <property type="entry name" value="OM_lipoprot_carrier_LolA-like"/>
</dbReference>
<feature type="signal peptide" evidence="2">
    <location>
        <begin position="1"/>
        <end position="22"/>
    </location>
</feature>
<accession>A0A2A4CQD3</accession>
<comment type="caution">
    <text evidence="3">The sequence shown here is derived from an EMBL/GenBank/DDBJ whole genome shotgun (WGS) entry which is preliminary data.</text>
</comment>
<organism evidence="3 4">
    <name type="scientific">Pseudothioclava arenosa</name>
    <dbReference type="NCBI Taxonomy" id="1795308"/>
    <lineage>
        <taxon>Bacteria</taxon>
        <taxon>Pseudomonadati</taxon>
        <taxon>Pseudomonadota</taxon>
        <taxon>Alphaproteobacteria</taxon>
        <taxon>Rhodobacterales</taxon>
        <taxon>Paracoccaceae</taxon>
        <taxon>Pseudothioclava</taxon>
    </lineage>
</organism>
<dbReference type="PANTHER" id="PTHR35869:SF1">
    <property type="entry name" value="OUTER-MEMBRANE LIPOPROTEIN CARRIER PROTEIN"/>
    <property type="match status" value="1"/>
</dbReference>
<dbReference type="Pfam" id="PF03548">
    <property type="entry name" value="LolA"/>
    <property type="match status" value="1"/>
</dbReference>
<dbReference type="Proteomes" id="UP000243507">
    <property type="component" value="Unassembled WGS sequence"/>
</dbReference>
<reference evidence="3 4" key="1">
    <citation type="submission" date="2017-09" db="EMBL/GenBank/DDBJ databases">
        <title>A multilocus sequence analysis scheme for characterization of bacteria in the genus Thioclava.</title>
        <authorList>
            <person name="Liu Y."/>
            <person name="Shao Z."/>
        </authorList>
    </citation>
    <scope>NUCLEOTIDE SEQUENCE [LARGE SCALE GENOMIC DNA]</scope>
    <source>
        <strain evidence="3 4">CAU 1312</strain>
    </source>
</reference>
<dbReference type="SUPFAM" id="SSF89392">
    <property type="entry name" value="Prokaryotic lipoproteins and lipoprotein localization factors"/>
    <property type="match status" value="1"/>
</dbReference>
<proteinExistence type="predicted"/>
<dbReference type="EMBL" id="NTJD01000006">
    <property type="protein sequence ID" value="PCD76326.1"/>
    <property type="molecule type" value="Genomic_DNA"/>
</dbReference>
<dbReference type="OrthoDB" id="9800501at2"/>
<gene>
    <name evidence="3" type="ORF">CLN94_09040</name>
</gene>
<dbReference type="AlphaFoldDB" id="A0A2A4CQD3"/>